<gene>
    <name evidence="1" type="ORF">VNO77_31677</name>
</gene>
<evidence type="ECO:0000313" key="2">
    <source>
        <dbReference type="Proteomes" id="UP001367508"/>
    </source>
</evidence>
<protein>
    <submittedName>
        <fullName evidence="1">Uncharacterized protein</fullName>
    </submittedName>
</protein>
<reference evidence="1 2" key="1">
    <citation type="submission" date="2024-01" db="EMBL/GenBank/DDBJ databases">
        <title>The genomes of 5 underutilized Papilionoideae crops provide insights into root nodulation and disease resistanc.</title>
        <authorList>
            <person name="Jiang F."/>
        </authorList>
    </citation>
    <scope>NUCLEOTIDE SEQUENCE [LARGE SCALE GENOMIC DNA]</scope>
    <source>
        <strain evidence="1">LVBAO_FW01</strain>
        <tissue evidence="1">Leaves</tissue>
    </source>
</reference>
<sequence>MPLYPLDGGPWPPNIGFTGYRSNVVPRRPDDSARGKIKSVYESSHGNQKTSESDLNAFVGTEQPAFRIFMMIKVEAADRAAEASSSVVSAGGAHRYLIFRRRELVSADAVGAKGKVLSSHGIQTSTPPSHYENQLSELHKEGKNRSHCHNPNNRTRYEERFYKYAEHLNDLNDKQERVVKVNHDVMMNSKSHIASAQKE</sequence>
<dbReference type="EMBL" id="JAYMYQ010000007">
    <property type="protein sequence ID" value="KAK7321238.1"/>
    <property type="molecule type" value="Genomic_DNA"/>
</dbReference>
<evidence type="ECO:0000313" key="1">
    <source>
        <dbReference type="EMBL" id="KAK7321238.1"/>
    </source>
</evidence>
<proteinExistence type="predicted"/>
<name>A0AAN9KS24_CANGL</name>
<keyword evidence="2" id="KW-1185">Reference proteome</keyword>
<dbReference type="Proteomes" id="UP001367508">
    <property type="component" value="Unassembled WGS sequence"/>
</dbReference>
<accession>A0AAN9KS24</accession>
<comment type="caution">
    <text evidence="1">The sequence shown here is derived from an EMBL/GenBank/DDBJ whole genome shotgun (WGS) entry which is preliminary data.</text>
</comment>
<dbReference type="AlphaFoldDB" id="A0AAN9KS24"/>
<organism evidence="1 2">
    <name type="scientific">Canavalia gladiata</name>
    <name type="common">Sword bean</name>
    <name type="synonym">Dolichos gladiatus</name>
    <dbReference type="NCBI Taxonomy" id="3824"/>
    <lineage>
        <taxon>Eukaryota</taxon>
        <taxon>Viridiplantae</taxon>
        <taxon>Streptophyta</taxon>
        <taxon>Embryophyta</taxon>
        <taxon>Tracheophyta</taxon>
        <taxon>Spermatophyta</taxon>
        <taxon>Magnoliopsida</taxon>
        <taxon>eudicotyledons</taxon>
        <taxon>Gunneridae</taxon>
        <taxon>Pentapetalae</taxon>
        <taxon>rosids</taxon>
        <taxon>fabids</taxon>
        <taxon>Fabales</taxon>
        <taxon>Fabaceae</taxon>
        <taxon>Papilionoideae</taxon>
        <taxon>50 kb inversion clade</taxon>
        <taxon>NPAAA clade</taxon>
        <taxon>indigoferoid/millettioid clade</taxon>
        <taxon>Phaseoleae</taxon>
        <taxon>Canavalia</taxon>
    </lineage>
</organism>